<organism evidence="3 4">
    <name type="scientific">Arthrobacter ginsengisoli</name>
    <dbReference type="NCBI Taxonomy" id="1356565"/>
    <lineage>
        <taxon>Bacteria</taxon>
        <taxon>Bacillati</taxon>
        <taxon>Actinomycetota</taxon>
        <taxon>Actinomycetes</taxon>
        <taxon>Micrococcales</taxon>
        <taxon>Micrococcaceae</taxon>
        <taxon>Arthrobacter</taxon>
    </lineage>
</organism>
<evidence type="ECO:0000313" key="3">
    <source>
        <dbReference type="EMBL" id="MDR7082992.1"/>
    </source>
</evidence>
<dbReference type="Gene3D" id="3.30.530.20">
    <property type="match status" value="1"/>
</dbReference>
<dbReference type="InterPro" id="IPR023393">
    <property type="entry name" value="START-like_dom_sf"/>
</dbReference>
<dbReference type="EMBL" id="JAVDVQ010000008">
    <property type="protein sequence ID" value="MDR7082992.1"/>
    <property type="molecule type" value="Genomic_DNA"/>
</dbReference>
<protein>
    <submittedName>
        <fullName evidence="3">Uncharacterized protein YndB with AHSA1/START domain</fullName>
    </submittedName>
</protein>
<gene>
    <name evidence="3" type="ORF">J2X01_002282</name>
</gene>
<evidence type="ECO:0000256" key="1">
    <source>
        <dbReference type="ARBA" id="ARBA00006817"/>
    </source>
</evidence>
<evidence type="ECO:0000259" key="2">
    <source>
        <dbReference type="Pfam" id="PF08327"/>
    </source>
</evidence>
<feature type="domain" description="Activator of Hsp90 ATPase homologue 1/2-like C-terminal" evidence="2">
    <location>
        <begin position="4"/>
        <end position="140"/>
    </location>
</feature>
<proteinExistence type="inferred from homology"/>
<sequence>MTINAPVQDVWTTMLDDATYREWTSVFNSDSYYEGDWNQGSEIRFLGPDGDGSLAGMIATVEENRPNKLISLRYIGQIVNGEDDTTSEAARAFIGTHEKYAFSGAGAVTTVNVELDSEEEFVAMFDDAWPLALAKLKDIVESRG</sequence>
<evidence type="ECO:0000313" key="4">
    <source>
        <dbReference type="Proteomes" id="UP001252243"/>
    </source>
</evidence>
<name>A0ABU1UCT1_9MICC</name>
<dbReference type="SUPFAM" id="SSF55961">
    <property type="entry name" value="Bet v1-like"/>
    <property type="match status" value="1"/>
</dbReference>
<keyword evidence="4" id="KW-1185">Reference proteome</keyword>
<comment type="caution">
    <text evidence="3">The sequence shown here is derived from an EMBL/GenBank/DDBJ whole genome shotgun (WGS) entry which is preliminary data.</text>
</comment>
<dbReference type="Pfam" id="PF08327">
    <property type="entry name" value="AHSA1"/>
    <property type="match status" value="1"/>
</dbReference>
<dbReference type="RefSeq" id="WP_310056968.1">
    <property type="nucleotide sequence ID" value="NZ_JAVDVQ010000008.1"/>
</dbReference>
<accession>A0ABU1UCT1</accession>
<reference evidence="3 4" key="1">
    <citation type="submission" date="2023-07" db="EMBL/GenBank/DDBJ databases">
        <title>Sorghum-associated microbial communities from plants grown in Nebraska, USA.</title>
        <authorList>
            <person name="Schachtman D."/>
        </authorList>
    </citation>
    <scope>NUCLEOTIDE SEQUENCE [LARGE SCALE GENOMIC DNA]</scope>
    <source>
        <strain evidence="3 4">BE167</strain>
    </source>
</reference>
<dbReference type="InterPro" id="IPR013538">
    <property type="entry name" value="ASHA1/2-like_C"/>
</dbReference>
<dbReference type="Proteomes" id="UP001252243">
    <property type="component" value="Unassembled WGS sequence"/>
</dbReference>
<comment type="similarity">
    <text evidence="1">Belongs to the AHA1 family.</text>
</comment>